<dbReference type="OrthoDB" id="5346979at2759"/>
<dbReference type="Proteomes" id="UP000054477">
    <property type="component" value="Unassembled WGS sequence"/>
</dbReference>
<feature type="region of interest" description="Disordered" evidence="1">
    <location>
        <begin position="11"/>
        <end position="32"/>
    </location>
</feature>
<reference evidence="3" key="2">
    <citation type="submission" date="2015-01" db="EMBL/GenBank/DDBJ databases">
        <title>Evolutionary Origins and Diversification of the Mycorrhizal Mutualists.</title>
        <authorList>
            <consortium name="DOE Joint Genome Institute"/>
            <consortium name="Mycorrhizal Genomics Consortium"/>
            <person name="Kohler A."/>
            <person name="Kuo A."/>
            <person name="Nagy L.G."/>
            <person name="Floudas D."/>
            <person name="Copeland A."/>
            <person name="Barry K.W."/>
            <person name="Cichocki N."/>
            <person name="Veneault-Fourrey C."/>
            <person name="LaButti K."/>
            <person name="Lindquist E.A."/>
            <person name="Lipzen A."/>
            <person name="Lundell T."/>
            <person name="Morin E."/>
            <person name="Murat C."/>
            <person name="Riley R."/>
            <person name="Ohm R."/>
            <person name="Sun H."/>
            <person name="Tunlid A."/>
            <person name="Henrissat B."/>
            <person name="Grigoriev I.V."/>
            <person name="Hibbett D.S."/>
            <person name="Martin F."/>
        </authorList>
    </citation>
    <scope>NUCLEOTIDE SEQUENCE [LARGE SCALE GENOMIC DNA]</scope>
    <source>
        <strain evidence="3">LaAM-08-1</strain>
    </source>
</reference>
<evidence type="ECO:0000256" key="1">
    <source>
        <dbReference type="SAM" id="MobiDB-lite"/>
    </source>
</evidence>
<dbReference type="AlphaFoldDB" id="A0A0C9X496"/>
<reference evidence="2 3" key="1">
    <citation type="submission" date="2014-04" db="EMBL/GenBank/DDBJ databases">
        <authorList>
            <consortium name="DOE Joint Genome Institute"/>
            <person name="Kuo A."/>
            <person name="Kohler A."/>
            <person name="Nagy L.G."/>
            <person name="Floudas D."/>
            <person name="Copeland A."/>
            <person name="Barry K.W."/>
            <person name="Cichocki N."/>
            <person name="Veneault-Fourrey C."/>
            <person name="LaButti K."/>
            <person name="Lindquist E.A."/>
            <person name="Lipzen A."/>
            <person name="Lundell T."/>
            <person name="Morin E."/>
            <person name="Murat C."/>
            <person name="Sun H."/>
            <person name="Tunlid A."/>
            <person name="Henrissat B."/>
            <person name="Grigoriev I.V."/>
            <person name="Hibbett D.S."/>
            <person name="Martin F."/>
            <person name="Nordberg H.P."/>
            <person name="Cantor M.N."/>
            <person name="Hua S.X."/>
        </authorList>
    </citation>
    <scope>NUCLEOTIDE SEQUENCE [LARGE SCALE GENOMIC DNA]</scope>
    <source>
        <strain evidence="2 3">LaAM-08-1</strain>
    </source>
</reference>
<evidence type="ECO:0000313" key="2">
    <source>
        <dbReference type="EMBL" id="KIJ96088.1"/>
    </source>
</evidence>
<feature type="non-terminal residue" evidence="2">
    <location>
        <position position="1"/>
    </location>
</feature>
<gene>
    <name evidence="2" type="ORF">K443DRAFT_107811</name>
</gene>
<dbReference type="HOGENOM" id="CLU_2339151_0_0_1"/>
<dbReference type="EMBL" id="KN838733">
    <property type="protein sequence ID" value="KIJ96088.1"/>
    <property type="molecule type" value="Genomic_DNA"/>
</dbReference>
<name>A0A0C9X496_9AGAR</name>
<protein>
    <submittedName>
        <fullName evidence="2">Unplaced genomic scaffold K443scaffold_198, whole genome shotgun sequence</fullName>
    </submittedName>
</protein>
<proteinExistence type="predicted"/>
<sequence length="98" mass="11324">LLREYPGRQYHRLQGPGLPPIQRRHARLKNNPSQISPHLALVNLYQQVGEKMRISFWSALPKNLLSSVYRPPATVEERHDACEAAPFEADDGWRLRRG</sequence>
<keyword evidence="3" id="KW-1185">Reference proteome</keyword>
<evidence type="ECO:0000313" key="3">
    <source>
        <dbReference type="Proteomes" id="UP000054477"/>
    </source>
</evidence>
<organism evidence="2 3">
    <name type="scientific">Laccaria amethystina LaAM-08-1</name>
    <dbReference type="NCBI Taxonomy" id="1095629"/>
    <lineage>
        <taxon>Eukaryota</taxon>
        <taxon>Fungi</taxon>
        <taxon>Dikarya</taxon>
        <taxon>Basidiomycota</taxon>
        <taxon>Agaricomycotina</taxon>
        <taxon>Agaricomycetes</taxon>
        <taxon>Agaricomycetidae</taxon>
        <taxon>Agaricales</taxon>
        <taxon>Agaricineae</taxon>
        <taxon>Hydnangiaceae</taxon>
        <taxon>Laccaria</taxon>
    </lineage>
</organism>
<accession>A0A0C9X496</accession>